<dbReference type="InterPro" id="IPR034660">
    <property type="entry name" value="DinB/YfiT-like"/>
</dbReference>
<proteinExistence type="predicted"/>
<evidence type="ECO:0000313" key="2">
    <source>
        <dbReference type="EMBL" id="MFC4873233.1"/>
    </source>
</evidence>
<dbReference type="InterPro" id="IPR024775">
    <property type="entry name" value="DinB-like"/>
</dbReference>
<evidence type="ECO:0000313" key="3">
    <source>
        <dbReference type="Proteomes" id="UP001595818"/>
    </source>
</evidence>
<name>A0ABV9T470_9BACT</name>
<protein>
    <submittedName>
        <fullName evidence="2">DinB family protein</fullName>
    </submittedName>
</protein>
<sequence>MKIFRHKTVEPTLTATTRSETMKDKADNWQMELANIAWEFEQTLKKSNVTDLNRKPGSQSWSIAEIISHLILVNTSYFPTFKQLLKNEYKPPLLGRVPMLGKKVGEMILDAMKKPRKTKTFEIWQPSSQLYDKTILDRFFDQQHQLSSYVQKLEPLLEKGVMIASPANKWVVYSLDQAIEIILTHEKRHLGQIKTLSN</sequence>
<keyword evidence="3" id="KW-1185">Reference proteome</keyword>
<accession>A0ABV9T470</accession>
<comment type="caution">
    <text evidence="2">The sequence shown here is derived from an EMBL/GenBank/DDBJ whole genome shotgun (WGS) entry which is preliminary data.</text>
</comment>
<dbReference type="Pfam" id="PF12867">
    <property type="entry name" value="DinB_2"/>
    <property type="match status" value="1"/>
</dbReference>
<organism evidence="2 3">
    <name type="scientific">Negadavirga shengliensis</name>
    <dbReference type="NCBI Taxonomy" id="1389218"/>
    <lineage>
        <taxon>Bacteria</taxon>
        <taxon>Pseudomonadati</taxon>
        <taxon>Bacteroidota</taxon>
        <taxon>Cytophagia</taxon>
        <taxon>Cytophagales</taxon>
        <taxon>Cyclobacteriaceae</taxon>
        <taxon>Negadavirga</taxon>
    </lineage>
</organism>
<dbReference type="RefSeq" id="WP_377065885.1">
    <property type="nucleotide sequence ID" value="NZ_JBHSJJ010000009.1"/>
</dbReference>
<gene>
    <name evidence="2" type="ORF">ACFPFU_16150</name>
</gene>
<dbReference type="Proteomes" id="UP001595818">
    <property type="component" value="Unassembled WGS sequence"/>
</dbReference>
<evidence type="ECO:0000259" key="1">
    <source>
        <dbReference type="Pfam" id="PF12867"/>
    </source>
</evidence>
<dbReference type="EMBL" id="JBHSJJ010000009">
    <property type="protein sequence ID" value="MFC4873233.1"/>
    <property type="molecule type" value="Genomic_DNA"/>
</dbReference>
<dbReference type="SUPFAM" id="SSF109854">
    <property type="entry name" value="DinB/YfiT-like putative metalloenzymes"/>
    <property type="match status" value="1"/>
</dbReference>
<reference evidence="3" key="1">
    <citation type="journal article" date="2019" name="Int. J. Syst. Evol. Microbiol.">
        <title>The Global Catalogue of Microorganisms (GCM) 10K type strain sequencing project: providing services to taxonomists for standard genome sequencing and annotation.</title>
        <authorList>
            <consortium name="The Broad Institute Genomics Platform"/>
            <consortium name="The Broad Institute Genome Sequencing Center for Infectious Disease"/>
            <person name="Wu L."/>
            <person name="Ma J."/>
        </authorList>
    </citation>
    <scope>NUCLEOTIDE SEQUENCE [LARGE SCALE GENOMIC DNA]</scope>
    <source>
        <strain evidence="3">CGMCC 4.7466</strain>
    </source>
</reference>
<feature type="domain" description="DinB-like" evidence="1">
    <location>
        <begin position="40"/>
        <end position="193"/>
    </location>
</feature>
<dbReference type="Gene3D" id="1.20.120.450">
    <property type="entry name" value="dinb family like domain"/>
    <property type="match status" value="1"/>
</dbReference>